<proteinExistence type="predicted"/>
<dbReference type="Proteomes" id="UP000253529">
    <property type="component" value="Unassembled WGS sequence"/>
</dbReference>
<name>A0A366ETD5_9HYPH</name>
<dbReference type="PANTHER" id="PTHR11614">
    <property type="entry name" value="PHOSPHOLIPASE-RELATED"/>
    <property type="match status" value="1"/>
</dbReference>
<protein>
    <submittedName>
        <fullName evidence="2">Alpha-beta hydrolase superfamily lysophospholipase</fullName>
    </submittedName>
</protein>
<dbReference type="SUPFAM" id="SSF53474">
    <property type="entry name" value="alpha/beta-Hydrolases"/>
    <property type="match status" value="1"/>
</dbReference>
<organism evidence="2 3">
    <name type="scientific">Roseiarcus fermentans</name>
    <dbReference type="NCBI Taxonomy" id="1473586"/>
    <lineage>
        <taxon>Bacteria</taxon>
        <taxon>Pseudomonadati</taxon>
        <taxon>Pseudomonadota</taxon>
        <taxon>Alphaproteobacteria</taxon>
        <taxon>Hyphomicrobiales</taxon>
        <taxon>Roseiarcaceae</taxon>
        <taxon>Roseiarcus</taxon>
    </lineage>
</organism>
<dbReference type="InterPro" id="IPR051044">
    <property type="entry name" value="MAG_DAG_Lipase"/>
</dbReference>
<dbReference type="InterPro" id="IPR022742">
    <property type="entry name" value="Hydrolase_4"/>
</dbReference>
<keyword evidence="3" id="KW-1185">Reference proteome</keyword>
<reference evidence="2 3" key="1">
    <citation type="submission" date="2018-06" db="EMBL/GenBank/DDBJ databases">
        <title>Genomic Encyclopedia of Type Strains, Phase IV (KMG-IV): sequencing the most valuable type-strain genomes for metagenomic binning, comparative biology and taxonomic classification.</title>
        <authorList>
            <person name="Goeker M."/>
        </authorList>
    </citation>
    <scope>NUCLEOTIDE SEQUENCE [LARGE SCALE GENOMIC DNA]</scope>
    <source>
        <strain evidence="2 3">DSM 24875</strain>
    </source>
</reference>
<sequence>MGDSAFYFHGDDGARLLGRRWLPEGPPRAVVQIAHGLAEHSQRYARLAAALNQAGFAAYASDHRGHGPSAAPGDLGHFADRDGWAIALGDLWTFNRLIAAEQPGAPLVFFGHSMGSFLGRGFVAAHSDALAGAVFSGSNGKPPALAALGRLIARIERLRLGRKGKSALLNQMMFGDFNKPFAPARTAVDWLSRDPAEVDKYVADPLCGFPFTTQLAVDLLDALAALARPESLAPIRKDLPIYVFSGEKDPVGANISGLIDAMQAAGFTRLTTRIYPGARHETLNETNREEVTADLIAWLDGVAGGSR</sequence>
<dbReference type="RefSeq" id="WP_113891858.1">
    <property type="nucleotide sequence ID" value="NZ_QNRK01000034.1"/>
</dbReference>
<evidence type="ECO:0000259" key="1">
    <source>
        <dbReference type="Pfam" id="PF12146"/>
    </source>
</evidence>
<dbReference type="InterPro" id="IPR029058">
    <property type="entry name" value="AB_hydrolase_fold"/>
</dbReference>
<keyword evidence="2" id="KW-0378">Hydrolase</keyword>
<dbReference type="EMBL" id="QNRK01000034">
    <property type="protein sequence ID" value="RBP05672.1"/>
    <property type="molecule type" value="Genomic_DNA"/>
</dbReference>
<evidence type="ECO:0000313" key="2">
    <source>
        <dbReference type="EMBL" id="RBP05672.1"/>
    </source>
</evidence>
<evidence type="ECO:0000313" key="3">
    <source>
        <dbReference type="Proteomes" id="UP000253529"/>
    </source>
</evidence>
<dbReference type="OrthoDB" id="9806902at2"/>
<dbReference type="GO" id="GO:0016787">
    <property type="term" value="F:hydrolase activity"/>
    <property type="evidence" value="ECO:0007669"/>
    <property type="project" value="UniProtKB-KW"/>
</dbReference>
<comment type="caution">
    <text evidence="2">The sequence shown here is derived from an EMBL/GenBank/DDBJ whole genome shotgun (WGS) entry which is preliminary data.</text>
</comment>
<dbReference type="Gene3D" id="3.40.50.1820">
    <property type="entry name" value="alpha/beta hydrolase"/>
    <property type="match status" value="1"/>
</dbReference>
<dbReference type="Pfam" id="PF12146">
    <property type="entry name" value="Hydrolase_4"/>
    <property type="match status" value="1"/>
</dbReference>
<accession>A0A366ETD5</accession>
<gene>
    <name evidence="2" type="ORF">DFR50_13435</name>
</gene>
<feature type="domain" description="Serine aminopeptidase S33" evidence="1">
    <location>
        <begin position="26"/>
        <end position="287"/>
    </location>
</feature>
<dbReference type="AlphaFoldDB" id="A0A366ETD5"/>